<organism evidence="1 2">
    <name type="scientific">Homarus americanus</name>
    <name type="common">American lobster</name>
    <dbReference type="NCBI Taxonomy" id="6706"/>
    <lineage>
        <taxon>Eukaryota</taxon>
        <taxon>Metazoa</taxon>
        <taxon>Ecdysozoa</taxon>
        <taxon>Arthropoda</taxon>
        <taxon>Crustacea</taxon>
        <taxon>Multicrustacea</taxon>
        <taxon>Malacostraca</taxon>
        <taxon>Eumalacostraca</taxon>
        <taxon>Eucarida</taxon>
        <taxon>Decapoda</taxon>
        <taxon>Pleocyemata</taxon>
        <taxon>Astacidea</taxon>
        <taxon>Nephropoidea</taxon>
        <taxon>Nephropidae</taxon>
        <taxon>Homarus</taxon>
    </lineage>
</organism>
<accession>A0A8J5JB76</accession>
<comment type="caution">
    <text evidence="1">The sequence shown here is derived from an EMBL/GenBank/DDBJ whole genome shotgun (WGS) entry which is preliminary data.</text>
</comment>
<reference evidence="1" key="1">
    <citation type="journal article" date="2021" name="Sci. Adv.">
        <title>The American lobster genome reveals insights on longevity, neural, and immune adaptations.</title>
        <authorList>
            <person name="Polinski J.M."/>
            <person name="Zimin A.V."/>
            <person name="Clark K.F."/>
            <person name="Kohn A.B."/>
            <person name="Sadowski N."/>
            <person name="Timp W."/>
            <person name="Ptitsyn A."/>
            <person name="Khanna P."/>
            <person name="Romanova D.Y."/>
            <person name="Williams P."/>
            <person name="Greenwood S.J."/>
            <person name="Moroz L.L."/>
            <person name="Walt D.R."/>
            <person name="Bodnar A.G."/>
        </authorList>
    </citation>
    <scope>NUCLEOTIDE SEQUENCE</scope>
    <source>
        <strain evidence="1">GMGI-L3</strain>
    </source>
</reference>
<dbReference type="AlphaFoldDB" id="A0A8J5JB76"/>
<protein>
    <submittedName>
        <fullName evidence="1">Uncharacterized protein</fullName>
    </submittedName>
</protein>
<dbReference type="Proteomes" id="UP000747542">
    <property type="component" value="Unassembled WGS sequence"/>
</dbReference>
<gene>
    <name evidence="1" type="ORF">Hamer_G015589</name>
</gene>
<keyword evidence="2" id="KW-1185">Reference proteome</keyword>
<name>A0A8J5JB76_HOMAM</name>
<sequence>MGEVSCAWSFHHSCGSRRLTTCSQAIRDSLLWHAGHAKPTPPLMQLSMPPEFPFQQVAADLFQLNRHIYIAIADHLNGWLKTTHLPHGATSAHLIPNL</sequence>
<evidence type="ECO:0000313" key="2">
    <source>
        <dbReference type="Proteomes" id="UP000747542"/>
    </source>
</evidence>
<proteinExistence type="predicted"/>
<evidence type="ECO:0000313" key="1">
    <source>
        <dbReference type="EMBL" id="KAG7154996.1"/>
    </source>
</evidence>
<dbReference type="EMBL" id="JAHLQT010043233">
    <property type="protein sequence ID" value="KAG7154996.1"/>
    <property type="molecule type" value="Genomic_DNA"/>
</dbReference>